<comment type="caution">
    <text evidence="1">The sequence shown here is derived from an EMBL/GenBank/DDBJ whole genome shotgun (WGS) entry which is preliminary data.</text>
</comment>
<accession>A0AA39JPA6</accession>
<proteinExistence type="predicted"/>
<gene>
    <name evidence="1" type="ORF">EV421DRAFT_1902298</name>
</gene>
<dbReference type="AlphaFoldDB" id="A0AA39JPA6"/>
<dbReference type="EMBL" id="JAUEPT010000015">
    <property type="protein sequence ID" value="KAK0445947.1"/>
    <property type="molecule type" value="Genomic_DNA"/>
</dbReference>
<reference evidence="1" key="1">
    <citation type="submission" date="2023-06" db="EMBL/GenBank/DDBJ databases">
        <authorList>
            <consortium name="Lawrence Berkeley National Laboratory"/>
            <person name="Ahrendt S."/>
            <person name="Sahu N."/>
            <person name="Indic B."/>
            <person name="Wong-Bajracharya J."/>
            <person name="Merenyi Z."/>
            <person name="Ke H.-M."/>
            <person name="Monk M."/>
            <person name="Kocsube S."/>
            <person name="Drula E."/>
            <person name="Lipzen A."/>
            <person name="Balint B."/>
            <person name="Henrissat B."/>
            <person name="Andreopoulos B."/>
            <person name="Martin F.M."/>
            <person name="Harder C.B."/>
            <person name="Rigling D."/>
            <person name="Ford K.L."/>
            <person name="Foster G.D."/>
            <person name="Pangilinan J."/>
            <person name="Papanicolaou A."/>
            <person name="Barry K."/>
            <person name="LaButti K."/>
            <person name="Viragh M."/>
            <person name="Koriabine M."/>
            <person name="Yan M."/>
            <person name="Riley R."/>
            <person name="Champramary S."/>
            <person name="Plett K.L."/>
            <person name="Tsai I.J."/>
            <person name="Slot J."/>
            <person name="Sipos G."/>
            <person name="Plett J."/>
            <person name="Nagy L.G."/>
            <person name="Grigoriev I.V."/>
        </authorList>
    </citation>
    <scope>NUCLEOTIDE SEQUENCE</scope>
    <source>
        <strain evidence="1">FPL87.14</strain>
    </source>
</reference>
<protein>
    <submittedName>
        <fullName evidence="1">Uncharacterized protein</fullName>
    </submittedName>
</protein>
<sequence length="121" mass="13262">MFADDIEDVSVNTDKKSHNKDRIITGSALLSSSDEAAIFIEVFGQKITHQHITIEGLKERYLSCDLPEGFAGMLSALDGCNASGGEEEIFKAAKQVTRKRTLRSIVEANREVFTAQIEGLS</sequence>
<evidence type="ECO:0000313" key="1">
    <source>
        <dbReference type="EMBL" id="KAK0445947.1"/>
    </source>
</evidence>
<organism evidence="1 2">
    <name type="scientific">Armillaria borealis</name>
    <dbReference type="NCBI Taxonomy" id="47425"/>
    <lineage>
        <taxon>Eukaryota</taxon>
        <taxon>Fungi</taxon>
        <taxon>Dikarya</taxon>
        <taxon>Basidiomycota</taxon>
        <taxon>Agaricomycotina</taxon>
        <taxon>Agaricomycetes</taxon>
        <taxon>Agaricomycetidae</taxon>
        <taxon>Agaricales</taxon>
        <taxon>Marasmiineae</taxon>
        <taxon>Physalacriaceae</taxon>
        <taxon>Armillaria</taxon>
    </lineage>
</organism>
<name>A0AA39JPA6_9AGAR</name>
<evidence type="ECO:0000313" key="2">
    <source>
        <dbReference type="Proteomes" id="UP001175226"/>
    </source>
</evidence>
<dbReference type="Gene3D" id="3.90.25.10">
    <property type="entry name" value="UDP-galactose 4-epimerase, domain 1"/>
    <property type="match status" value="1"/>
</dbReference>
<keyword evidence="2" id="KW-1185">Reference proteome</keyword>
<dbReference type="Proteomes" id="UP001175226">
    <property type="component" value="Unassembled WGS sequence"/>
</dbReference>